<comment type="catalytic activity">
    <reaction evidence="2">
        <text>2 GTP = 3',3'-c-di-GMP + 2 diphosphate</text>
        <dbReference type="Rhea" id="RHEA:24898"/>
        <dbReference type="ChEBI" id="CHEBI:33019"/>
        <dbReference type="ChEBI" id="CHEBI:37565"/>
        <dbReference type="ChEBI" id="CHEBI:58805"/>
        <dbReference type="EC" id="2.7.7.65"/>
    </reaction>
</comment>
<dbReference type="EMBL" id="CP044399">
    <property type="protein sequence ID" value="QFI38359.1"/>
    <property type="molecule type" value="Genomic_DNA"/>
</dbReference>
<dbReference type="GO" id="GO:0005886">
    <property type="term" value="C:plasma membrane"/>
    <property type="evidence" value="ECO:0007669"/>
    <property type="project" value="TreeGrafter"/>
</dbReference>
<accession>A0A5J6WJI4</accession>
<proteinExistence type="predicted"/>
<dbReference type="InterPro" id="IPR003018">
    <property type="entry name" value="GAF"/>
</dbReference>
<dbReference type="KEGG" id="mmaa:FR932_11115"/>
<dbReference type="InterPro" id="IPR000160">
    <property type="entry name" value="GGDEF_dom"/>
</dbReference>
<dbReference type="Proteomes" id="UP000327424">
    <property type="component" value="Chromosome"/>
</dbReference>
<dbReference type="GO" id="GO:0052621">
    <property type="term" value="F:diguanylate cyclase activity"/>
    <property type="evidence" value="ECO:0007669"/>
    <property type="project" value="UniProtKB-EC"/>
</dbReference>
<keyword evidence="5" id="KW-1185">Reference proteome</keyword>
<dbReference type="InterPro" id="IPR043128">
    <property type="entry name" value="Rev_trsase/Diguanyl_cyclase"/>
</dbReference>
<dbReference type="PANTHER" id="PTHR45138:SF9">
    <property type="entry name" value="DIGUANYLATE CYCLASE DGCM-RELATED"/>
    <property type="match status" value="1"/>
</dbReference>
<dbReference type="SMART" id="SM00267">
    <property type="entry name" value="GGDEF"/>
    <property type="match status" value="1"/>
</dbReference>
<dbReference type="CDD" id="cd01949">
    <property type="entry name" value="GGDEF"/>
    <property type="match status" value="1"/>
</dbReference>
<evidence type="ECO:0000259" key="3">
    <source>
        <dbReference type="PROSITE" id="PS50887"/>
    </source>
</evidence>
<dbReference type="PANTHER" id="PTHR45138">
    <property type="entry name" value="REGULATORY COMPONENTS OF SENSORY TRANSDUCTION SYSTEM"/>
    <property type="match status" value="1"/>
</dbReference>
<dbReference type="SUPFAM" id="SSF48452">
    <property type="entry name" value="TPR-like"/>
    <property type="match status" value="2"/>
</dbReference>
<dbReference type="OrthoDB" id="9772100at2"/>
<dbReference type="InterPro" id="IPR029787">
    <property type="entry name" value="Nucleotide_cyclase"/>
</dbReference>
<evidence type="ECO:0000313" key="5">
    <source>
        <dbReference type="Proteomes" id="UP000327424"/>
    </source>
</evidence>
<evidence type="ECO:0000313" key="4">
    <source>
        <dbReference type="EMBL" id="QFI38359.1"/>
    </source>
</evidence>
<feature type="domain" description="GGDEF" evidence="3">
    <location>
        <begin position="571"/>
        <end position="711"/>
    </location>
</feature>
<name>A0A5J6WJI4_MORMI</name>
<sequence length="711" mass="80843">MVNVAHSSIISKLIRLQCYPTQAGLNQVFNDIDQICSEHNFILPPALSRFMAAYQCERHGQTDLAIATFVECIALCTDEELLLQLHAHINLGSLSVEKNDFHASMRYFSHVIEHSHRLDDNSLSLVYTNFSDLHLYIKQYSDAILLAKKGIQASQTSHNHSNLMICQLNCGLAMAYLDQFDEAVLVLQDAMVNADICGSERNTALTHGYLARVLAMQSTVDHTIIYHHFNTADTIFTQITDQFNYIENCIYFAKYLADHDRDKEALKQCEKVIAIIDNKPMYATYSILWDVYHALLAKQQDKTHLVKSLQQQITCANQEIDVLREKESLGILKQREKLEVAQDHLIIDKMQEHLNIITEIGQQIATTTDITTCLEDIFIKINTLVSADEFGIALYDNKNNYLHYDYFVDKDGLMPSASIDCSQTKSVGGYAISNKKTVHLNTIDTAVLDDLLGGSSSLESGQNEYVIVDKDEPIQSIVITPIIIENKILGILSLQHHKQSQYHQYHCKLIEQLASFIAVSLENQKQRYALQQMNSKLDGLTRIDALTGLYNRYHLNHTETDFISALLDSTATLSVMMIDIDYYKSYNDLHGHQQGDLALVEISKLAQQQFNTTDDHLFRYGGDEFLFLHVNQTHAEIEHKYEHLQNELHQLNLINPDSQCSDRLTLTIGGQHFNSKQHTGANISFEQLLAIADEQLYKAKAQSRNTIMFCQ</sequence>
<dbReference type="Pfam" id="PF01590">
    <property type="entry name" value="GAF"/>
    <property type="match status" value="1"/>
</dbReference>
<dbReference type="GO" id="GO:1902201">
    <property type="term" value="P:negative regulation of bacterial-type flagellum-dependent cell motility"/>
    <property type="evidence" value="ECO:0007669"/>
    <property type="project" value="TreeGrafter"/>
</dbReference>
<dbReference type="GO" id="GO:0043709">
    <property type="term" value="P:cell adhesion involved in single-species biofilm formation"/>
    <property type="evidence" value="ECO:0007669"/>
    <property type="project" value="TreeGrafter"/>
</dbReference>
<protein>
    <recommendedName>
        <fullName evidence="1">diguanylate cyclase</fullName>
        <ecNumber evidence="1">2.7.7.65</ecNumber>
    </recommendedName>
</protein>
<dbReference type="Gene3D" id="1.25.40.10">
    <property type="entry name" value="Tetratricopeptide repeat domain"/>
    <property type="match status" value="1"/>
</dbReference>
<dbReference type="InterPro" id="IPR011990">
    <property type="entry name" value="TPR-like_helical_dom_sf"/>
</dbReference>
<organism evidence="4 5">
    <name type="scientific">Moritella marina ATCC 15381</name>
    <dbReference type="NCBI Taxonomy" id="1202962"/>
    <lineage>
        <taxon>Bacteria</taxon>
        <taxon>Pseudomonadati</taxon>
        <taxon>Pseudomonadota</taxon>
        <taxon>Gammaproteobacteria</taxon>
        <taxon>Alteromonadales</taxon>
        <taxon>Moritellaceae</taxon>
        <taxon>Moritella</taxon>
    </lineage>
</organism>
<dbReference type="EC" id="2.7.7.65" evidence="1"/>
<evidence type="ECO:0000256" key="1">
    <source>
        <dbReference type="ARBA" id="ARBA00012528"/>
    </source>
</evidence>
<dbReference type="InterPro" id="IPR029016">
    <property type="entry name" value="GAF-like_dom_sf"/>
</dbReference>
<dbReference type="RefSeq" id="WP_019442674.1">
    <property type="nucleotide sequence ID" value="NZ_ALOE01000034.1"/>
</dbReference>
<dbReference type="SUPFAM" id="SSF55781">
    <property type="entry name" value="GAF domain-like"/>
    <property type="match status" value="1"/>
</dbReference>
<dbReference type="Pfam" id="PF00990">
    <property type="entry name" value="GGDEF"/>
    <property type="match status" value="1"/>
</dbReference>
<dbReference type="Gene3D" id="3.30.70.270">
    <property type="match status" value="1"/>
</dbReference>
<dbReference type="Gene3D" id="3.30.450.40">
    <property type="match status" value="1"/>
</dbReference>
<evidence type="ECO:0000256" key="2">
    <source>
        <dbReference type="ARBA" id="ARBA00034247"/>
    </source>
</evidence>
<dbReference type="InterPro" id="IPR050469">
    <property type="entry name" value="Diguanylate_Cyclase"/>
</dbReference>
<dbReference type="AlphaFoldDB" id="A0A5J6WJI4"/>
<reference evidence="4 5" key="1">
    <citation type="submission" date="2019-09" db="EMBL/GenBank/DDBJ databases">
        <title>Hybrid Assembly of the complete Genome of the Deep-Sea Bacterium Moritella marina from long Nanopore and Illumina reads.</title>
        <authorList>
            <person name="Magin S."/>
            <person name="Georgoulis A."/>
            <person name="Papadimitriou K."/>
            <person name="Iliakis G."/>
            <person name="Vorgias C.E."/>
        </authorList>
    </citation>
    <scope>NUCLEOTIDE SEQUENCE [LARGE SCALE GENOMIC DNA]</scope>
    <source>
        <strain evidence="4 5">MP-1</strain>
    </source>
</reference>
<dbReference type="NCBIfam" id="TIGR00254">
    <property type="entry name" value="GGDEF"/>
    <property type="match status" value="1"/>
</dbReference>
<dbReference type="SMART" id="SM00065">
    <property type="entry name" value="GAF"/>
    <property type="match status" value="1"/>
</dbReference>
<dbReference type="PROSITE" id="PS50887">
    <property type="entry name" value="GGDEF"/>
    <property type="match status" value="1"/>
</dbReference>
<dbReference type="SUPFAM" id="SSF55073">
    <property type="entry name" value="Nucleotide cyclase"/>
    <property type="match status" value="1"/>
</dbReference>
<gene>
    <name evidence="4" type="ORF">FR932_11115</name>
</gene>